<evidence type="ECO:0000313" key="1">
    <source>
        <dbReference type="EMBL" id="NVO76522.1"/>
    </source>
</evidence>
<dbReference type="AlphaFoldDB" id="A0A850Q8E2"/>
<proteinExistence type="predicted"/>
<dbReference type="RefSeq" id="WP_176801782.1">
    <property type="nucleotide sequence ID" value="NZ_JABXYJ010000001.1"/>
</dbReference>
<evidence type="ECO:0000313" key="2">
    <source>
        <dbReference type="Proteomes" id="UP000588051"/>
    </source>
</evidence>
<dbReference type="Proteomes" id="UP000588051">
    <property type="component" value="Unassembled WGS sequence"/>
</dbReference>
<dbReference type="EMBL" id="JABXYJ010000001">
    <property type="protein sequence ID" value="NVO76522.1"/>
    <property type="molecule type" value="Genomic_DNA"/>
</dbReference>
<keyword evidence="2" id="KW-1185">Reference proteome</keyword>
<protein>
    <recommendedName>
        <fullName evidence="3">PilZ domain-containing protein</fullName>
    </recommendedName>
</protein>
<gene>
    <name evidence="1" type="ORF">HV832_01575</name>
</gene>
<sequence>MSDSRINPRLAVSWRSAVQVVPGRIVPSKIVNFSAAGIQMQIGVMLKEKQDYQMMMEVPSPRDASVRT</sequence>
<organism evidence="1 2">
    <name type="scientific">Undibacterium oligocarboniphilum</name>
    <dbReference type="NCBI Taxonomy" id="666702"/>
    <lineage>
        <taxon>Bacteria</taxon>
        <taxon>Pseudomonadati</taxon>
        <taxon>Pseudomonadota</taxon>
        <taxon>Betaproteobacteria</taxon>
        <taxon>Burkholderiales</taxon>
        <taxon>Oxalobacteraceae</taxon>
        <taxon>Undibacterium</taxon>
    </lineage>
</organism>
<reference evidence="1 2" key="1">
    <citation type="submission" date="2020-06" db="EMBL/GenBank/DDBJ databases">
        <authorList>
            <person name="Qiu C."/>
            <person name="Liu Z."/>
        </authorList>
    </citation>
    <scope>NUCLEOTIDE SEQUENCE [LARGE SCALE GENOMIC DNA]</scope>
    <source>
        <strain evidence="1 2">EM 1</strain>
    </source>
</reference>
<comment type="caution">
    <text evidence="1">The sequence shown here is derived from an EMBL/GenBank/DDBJ whole genome shotgun (WGS) entry which is preliminary data.</text>
</comment>
<accession>A0A850Q8E2</accession>
<name>A0A850Q8E2_9BURK</name>
<evidence type="ECO:0008006" key="3">
    <source>
        <dbReference type="Google" id="ProtNLM"/>
    </source>
</evidence>